<name>A0ABP5UU16_9ACTN</name>
<keyword evidence="2" id="KW-1185">Reference proteome</keyword>
<organism evidence="1 2">
    <name type="scientific">Dactylosporangium salmoneum</name>
    <dbReference type="NCBI Taxonomy" id="53361"/>
    <lineage>
        <taxon>Bacteria</taxon>
        <taxon>Bacillati</taxon>
        <taxon>Actinomycetota</taxon>
        <taxon>Actinomycetes</taxon>
        <taxon>Micromonosporales</taxon>
        <taxon>Micromonosporaceae</taxon>
        <taxon>Dactylosporangium</taxon>
    </lineage>
</organism>
<dbReference type="RefSeq" id="WP_344619710.1">
    <property type="nucleotide sequence ID" value="NZ_BAAARV010000109.1"/>
</dbReference>
<proteinExistence type="predicted"/>
<dbReference type="EMBL" id="BAAARV010000109">
    <property type="protein sequence ID" value="GAA2387913.1"/>
    <property type="molecule type" value="Genomic_DNA"/>
</dbReference>
<comment type="caution">
    <text evidence="1">The sequence shown here is derived from an EMBL/GenBank/DDBJ whole genome shotgun (WGS) entry which is preliminary data.</text>
</comment>
<reference evidence="2" key="1">
    <citation type="journal article" date="2019" name="Int. J. Syst. Evol. Microbiol.">
        <title>The Global Catalogue of Microorganisms (GCM) 10K type strain sequencing project: providing services to taxonomists for standard genome sequencing and annotation.</title>
        <authorList>
            <consortium name="The Broad Institute Genomics Platform"/>
            <consortium name="The Broad Institute Genome Sequencing Center for Infectious Disease"/>
            <person name="Wu L."/>
            <person name="Ma J."/>
        </authorList>
    </citation>
    <scope>NUCLEOTIDE SEQUENCE [LARGE SCALE GENOMIC DNA]</scope>
    <source>
        <strain evidence="2">JCM 3272</strain>
    </source>
</reference>
<evidence type="ECO:0000313" key="1">
    <source>
        <dbReference type="EMBL" id="GAA2387913.1"/>
    </source>
</evidence>
<evidence type="ECO:0000313" key="2">
    <source>
        <dbReference type="Proteomes" id="UP001501444"/>
    </source>
</evidence>
<gene>
    <name evidence="1" type="ORF">GCM10010170_099100</name>
</gene>
<protein>
    <submittedName>
        <fullName evidence="1">Uncharacterized protein</fullName>
    </submittedName>
</protein>
<sequence length="101" mass="11044">MSVDGNWDLEIDSPRGKQQVRLAVRAEGGRLTGTMSNPEADISTDLLDGTIDGDDLAWKVKMKMFPVTLTFTMTVDEDTMEGKVKAGMFGKFDTSGQRVPS</sequence>
<accession>A0ABP5UU16</accession>
<dbReference type="Proteomes" id="UP001501444">
    <property type="component" value="Unassembled WGS sequence"/>
</dbReference>